<feature type="transmembrane region" description="Helical" evidence="3">
    <location>
        <begin position="6"/>
        <end position="27"/>
    </location>
</feature>
<evidence type="ECO:0000313" key="4">
    <source>
        <dbReference type="EMBL" id="SHF38298.1"/>
    </source>
</evidence>
<keyword evidence="3" id="KW-0472">Membrane</keyword>
<dbReference type="PANTHER" id="PTHR34703:SF1">
    <property type="entry name" value="ANTIPORTER SUBUNIT MNHG2-RELATED"/>
    <property type="match status" value="1"/>
</dbReference>
<sequence length="112" mass="12425">MIGEKIRFVLCAAFMLSGLVIMLGAAIGNFRFRTALNRMHAAAMGDSLGKLCLLIGLMLYQWGGTVEAKLLFILAFFWMAGPVCSHMLCEFEVTTNELMKKEKEVKKDADSV</sequence>
<name>A0A1M5B773_9CLOT</name>
<dbReference type="GO" id="GO:0015385">
    <property type="term" value="F:sodium:proton antiporter activity"/>
    <property type="evidence" value="ECO:0007669"/>
    <property type="project" value="TreeGrafter"/>
</dbReference>
<dbReference type="AlphaFoldDB" id="A0A1M5B773"/>
<dbReference type="InterPro" id="IPR005133">
    <property type="entry name" value="PhaG_MnhG_YufB"/>
</dbReference>
<reference evidence="4 5" key="1">
    <citation type="submission" date="2016-11" db="EMBL/GenBank/DDBJ databases">
        <authorList>
            <person name="Jaros S."/>
            <person name="Januszkiewicz K."/>
            <person name="Wedrychowicz H."/>
        </authorList>
    </citation>
    <scope>NUCLEOTIDE SEQUENCE [LARGE SCALE GENOMIC DNA]</scope>
    <source>
        <strain evidence="4 5">DSM 17459</strain>
    </source>
</reference>
<evidence type="ECO:0000256" key="2">
    <source>
        <dbReference type="ARBA" id="ARBA00008404"/>
    </source>
</evidence>
<dbReference type="RefSeq" id="WP_072854088.1">
    <property type="nucleotide sequence ID" value="NZ_FQVI01000024.1"/>
</dbReference>
<gene>
    <name evidence="4" type="ORF">SAMN02745158_03523</name>
</gene>
<keyword evidence="5" id="KW-1185">Reference proteome</keyword>
<feature type="transmembrane region" description="Helical" evidence="3">
    <location>
        <begin position="48"/>
        <end position="64"/>
    </location>
</feature>
<dbReference type="EMBL" id="FQVI01000024">
    <property type="protein sequence ID" value="SHF38298.1"/>
    <property type="molecule type" value="Genomic_DNA"/>
</dbReference>
<keyword evidence="3" id="KW-0812">Transmembrane</keyword>
<organism evidence="4 5">
    <name type="scientific">Lactonifactor longoviformis DSM 17459</name>
    <dbReference type="NCBI Taxonomy" id="1122155"/>
    <lineage>
        <taxon>Bacteria</taxon>
        <taxon>Bacillati</taxon>
        <taxon>Bacillota</taxon>
        <taxon>Clostridia</taxon>
        <taxon>Eubacteriales</taxon>
        <taxon>Clostridiaceae</taxon>
        <taxon>Lactonifactor</taxon>
    </lineage>
</organism>
<dbReference type="OrthoDB" id="9806575at2"/>
<dbReference type="STRING" id="1122155.SAMN02745158_03523"/>
<comment type="similarity">
    <text evidence="2">Belongs to the CPA3 antiporters (TC 2.A.63) subunit G family.</text>
</comment>
<evidence type="ECO:0000313" key="5">
    <source>
        <dbReference type="Proteomes" id="UP000184245"/>
    </source>
</evidence>
<protein>
    <submittedName>
        <fullName evidence="4">Multicomponent Na+:H+ antiporter subunit G</fullName>
    </submittedName>
</protein>
<feature type="transmembrane region" description="Helical" evidence="3">
    <location>
        <begin position="70"/>
        <end position="91"/>
    </location>
</feature>
<keyword evidence="3" id="KW-1133">Transmembrane helix</keyword>
<dbReference type="PANTHER" id="PTHR34703">
    <property type="entry name" value="ANTIPORTER SUBUNIT MNHG2-RELATED"/>
    <property type="match status" value="1"/>
</dbReference>
<comment type="subcellular location">
    <subcellularLocation>
        <location evidence="1">Membrane</location>
        <topology evidence="1">Multi-pass membrane protein</topology>
    </subcellularLocation>
</comment>
<accession>A0A1M5B773</accession>
<evidence type="ECO:0000256" key="1">
    <source>
        <dbReference type="ARBA" id="ARBA00004141"/>
    </source>
</evidence>
<dbReference type="Proteomes" id="UP000184245">
    <property type="component" value="Unassembled WGS sequence"/>
</dbReference>
<proteinExistence type="inferred from homology"/>
<dbReference type="Pfam" id="PF03334">
    <property type="entry name" value="PhaG_MnhG_YufB"/>
    <property type="match status" value="1"/>
</dbReference>
<evidence type="ECO:0000256" key="3">
    <source>
        <dbReference type="SAM" id="Phobius"/>
    </source>
</evidence>